<protein>
    <submittedName>
        <fullName evidence="2">Unannotated protein</fullName>
    </submittedName>
</protein>
<dbReference type="SUPFAM" id="SSF56322">
    <property type="entry name" value="ADC synthase"/>
    <property type="match status" value="1"/>
</dbReference>
<dbReference type="PANTHER" id="PTHR11236:SF50">
    <property type="entry name" value="AMINODEOXYCHORISMATE SYNTHASE COMPONENT 1"/>
    <property type="match status" value="1"/>
</dbReference>
<feature type="domain" description="Chorismate-utilising enzyme C-terminal" evidence="1">
    <location>
        <begin position="144"/>
        <end position="388"/>
    </location>
</feature>
<dbReference type="InterPro" id="IPR005801">
    <property type="entry name" value="ADC_synthase"/>
</dbReference>
<dbReference type="Gene3D" id="3.60.120.10">
    <property type="entry name" value="Anthranilate synthase"/>
    <property type="match status" value="1"/>
</dbReference>
<evidence type="ECO:0000259" key="1">
    <source>
        <dbReference type="Pfam" id="PF00425"/>
    </source>
</evidence>
<reference evidence="2" key="1">
    <citation type="submission" date="2020-05" db="EMBL/GenBank/DDBJ databases">
        <authorList>
            <person name="Chiriac C."/>
            <person name="Salcher M."/>
            <person name="Ghai R."/>
            <person name="Kavagutti S V."/>
        </authorList>
    </citation>
    <scope>NUCLEOTIDE SEQUENCE</scope>
</reference>
<evidence type="ECO:0000313" key="2">
    <source>
        <dbReference type="EMBL" id="CAB4959507.1"/>
    </source>
</evidence>
<dbReference type="Pfam" id="PF00425">
    <property type="entry name" value="Chorismate_bind"/>
    <property type="match status" value="1"/>
</dbReference>
<dbReference type="EMBL" id="CAFBNL010000086">
    <property type="protein sequence ID" value="CAB4959507.1"/>
    <property type="molecule type" value="Genomic_DNA"/>
</dbReference>
<sequence length="413" mass="44259">MRSDNVEGVLAGSILRLLDPYEDLAVVRDGANTIIAIDAQETRHVSGPQALDSLSSLTDGWWAGAIAYELGREIEKLDSPRPATNLPDLLLTRFAARLTLAPDRAPKIEGEGLGVALLRRALENARPGVGDTHLVGEWRSSLDRHAFEAGVEAIIGLEQAGECYQVNLTRRLTCDAEANDVELFDALDRNNPAPHAALIRTGNISIVSASPERFLSIEGRRVETRPIKGTARDAADLLESAKDRAENIMIVDLARNDLGRVCTFGSVSVPVLCALEPHPGLHHLVSTVTGTLAPGVDLTQLLRATLPPASVTGAPKPRVLSAIEEFEPVPRGYYCGAVGWIDTANNRADLAVAIRTFTIASGETTLGVGAGITVGSNPRDEWEETELKAARLLASSVGTARRSRVRTDSIRTD</sequence>
<dbReference type="PRINTS" id="PR00095">
    <property type="entry name" value="ANTSNTHASEI"/>
</dbReference>
<name>A0A6J7KUW3_9ZZZZ</name>
<dbReference type="PANTHER" id="PTHR11236">
    <property type="entry name" value="AMINOBENZOATE/ANTHRANILATE SYNTHASE"/>
    <property type="match status" value="1"/>
</dbReference>
<proteinExistence type="predicted"/>
<dbReference type="GO" id="GO:0046820">
    <property type="term" value="F:4-amino-4-deoxychorismate synthase activity"/>
    <property type="evidence" value="ECO:0007669"/>
    <property type="project" value="TreeGrafter"/>
</dbReference>
<organism evidence="2">
    <name type="scientific">freshwater metagenome</name>
    <dbReference type="NCBI Taxonomy" id="449393"/>
    <lineage>
        <taxon>unclassified sequences</taxon>
        <taxon>metagenomes</taxon>
        <taxon>ecological metagenomes</taxon>
    </lineage>
</organism>
<dbReference type="GO" id="GO:0000162">
    <property type="term" value="P:L-tryptophan biosynthetic process"/>
    <property type="evidence" value="ECO:0007669"/>
    <property type="project" value="TreeGrafter"/>
</dbReference>
<dbReference type="InterPro" id="IPR015890">
    <property type="entry name" value="Chorismate_C"/>
</dbReference>
<dbReference type="InterPro" id="IPR019999">
    <property type="entry name" value="Anth_synth_I-like"/>
</dbReference>
<dbReference type="AlphaFoldDB" id="A0A6J7KUW3"/>
<gene>
    <name evidence="2" type="ORF">UFOPK3789_01198</name>
</gene>
<accession>A0A6J7KUW3</accession>